<dbReference type="PANTHER" id="PTHR33307:SF6">
    <property type="entry name" value="ALPHA-RHAMNOSIDASE (EUROFUNG)-RELATED"/>
    <property type="match status" value="1"/>
</dbReference>
<evidence type="ECO:0000259" key="6">
    <source>
        <dbReference type="Pfam" id="PF17389"/>
    </source>
</evidence>
<feature type="domain" description="Alpha-L-rhamnosidase C-terminal" evidence="7">
    <location>
        <begin position="663"/>
        <end position="729"/>
    </location>
</feature>
<feature type="domain" description="Alpha-L-rhamnosidase concanavalin-like" evidence="4">
    <location>
        <begin position="212"/>
        <end position="311"/>
    </location>
</feature>
<proteinExistence type="predicted"/>
<reference evidence="8" key="1">
    <citation type="submission" date="2022-06" db="EMBL/GenBank/DDBJ databases">
        <title>Whole genome shotgun sequencing (WGS) of Rathayibacter sp. ZW T2_19, isolated from stored onions (Allium cepa).</title>
        <authorList>
            <person name="Stoll D.A."/>
            <person name="Huch M."/>
        </authorList>
    </citation>
    <scope>NUCLEOTIDE SEQUENCE</scope>
    <source>
        <strain evidence="8">ZW T2_19</strain>
    </source>
</reference>
<evidence type="ECO:0000259" key="5">
    <source>
        <dbReference type="Pfam" id="PF08531"/>
    </source>
</evidence>
<comment type="catalytic activity">
    <reaction evidence="1">
        <text>Hydrolysis of terminal non-reducing alpha-L-rhamnose residues in alpha-L-rhamnosides.</text>
        <dbReference type="EC" id="3.2.1.40"/>
    </reaction>
</comment>
<dbReference type="EMBL" id="JAMRYM010000007">
    <property type="protein sequence ID" value="MCM6761527.1"/>
    <property type="molecule type" value="Genomic_DNA"/>
</dbReference>
<organism evidence="8 9">
    <name type="scientific">Rathayibacter rubneri</name>
    <dbReference type="NCBI Taxonomy" id="2950106"/>
    <lineage>
        <taxon>Bacteria</taxon>
        <taxon>Bacillati</taxon>
        <taxon>Actinomycetota</taxon>
        <taxon>Actinomycetes</taxon>
        <taxon>Micrococcales</taxon>
        <taxon>Microbacteriaceae</taxon>
        <taxon>Rathayibacter</taxon>
    </lineage>
</organism>
<dbReference type="InterPro" id="IPR008902">
    <property type="entry name" value="Rhamnosid_concanavalin"/>
</dbReference>
<dbReference type="EC" id="3.2.1.40" evidence="2"/>
<dbReference type="InterPro" id="IPR012341">
    <property type="entry name" value="6hp_glycosidase-like_sf"/>
</dbReference>
<evidence type="ECO:0000256" key="3">
    <source>
        <dbReference type="ARBA" id="ARBA00022801"/>
    </source>
</evidence>
<evidence type="ECO:0000313" key="8">
    <source>
        <dbReference type="EMBL" id="MCM6761527.1"/>
    </source>
</evidence>
<dbReference type="GO" id="GO:0030596">
    <property type="term" value="F:alpha-L-rhamnosidase activity"/>
    <property type="evidence" value="ECO:0007669"/>
    <property type="project" value="UniProtKB-EC"/>
</dbReference>
<dbReference type="RefSeq" id="WP_251943815.1">
    <property type="nucleotide sequence ID" value="NZ_JAMRYM010000007.1"/>
</dbReference>
<dbReference type="PIRSF" id="PIRSF010631">
    <property type="entry name" value="A-rhamnsds"/>
    <property type="match status" value="1"/>
</dbReference>
<dbReference type="AlphaFoldDB" id="A0A9X2DVH1"/>
<evidence type="ECO:0000313" key="9">
    <source>
        <dbReference type="Proteomes" id="UP001155240"/>
    </source>
</evidence>
<sequence length="826" mass="89543">MTTSSPYVFVGARRPSGEGDPAPYLRRAFSVGHGLRRAELVVTALGVLEAYVNGERLSDEVLAPGWTSYRHRVVARRHDVTALLAPGENVVGAVVGEGWAVGALTWENIRHNYVDRPALFARLELVYDDRTEFVGTDGEVRVGTGAVLSSGIYAGEAHDARAEPLGWAAPGFDDASWERAVEVPWDAATVVVDDTPPIHRTEELAPVAITTSPSGRPIVDFGQNISGRLRLTVSGEAGTTITLRHAELLTPEGELETETLRSAAATDRYTLRGVASETWEPRFTFHGFRYAEIDGWPGELRAESLRAVVLHSEMTRTGWFETSNPLVTKLHENTVWSMRDNFVGVPTDCPQRDERLGWTGDLNAFAPTATFLYDVRGVLGSWLQDLAVEQADTGTVPWTVPDVLPTGSSATALWSDVAVSLPWALYQEYGDLAILRRAYPSMTAFIREAEAALDEDGLWGSGFQFGDWLDPDAPADNPAGGKTDRYLVACAYLCKTTREMAEASRLLGESADAEHFLALAKRVRAAFRREFVTETGRVVSESATGYALPIMFDLLDASQKRKAGAKLAEIVAQSGFTISTGFAGTPLITDALSSTGHLEEAYELLMQTRSPSFLYPVTMGATTIWERWDSVLPDGTVNATGMTSLNHYALGAVADWLHRVVGGLTRTSAGWRTLTIAPQPGGGLTSARAVHDTVLGRAESHWRAEDGEMLFDVVVPDGAAATVVPPLHPDRLSIEVGPGAHSWRYPLPEGFGEAVALSLDTPIKEVMKHEDVWRAVLDVMRAYFPGVPVEAAGSHMGDLPLGMLASRLPQNGEAMERDLLAVLGTV</sequence>
<dbReference type="InterPro" id="IPR035396">
    <property type="entry name" value="Bac_rhamnosid6H"/>
</dbReference>
<dbReference type="Proteomes" id="UP001155240">
    <property type="component" value="Unassembled WGS sequence"/>
</dbReference>
<dbReference type="Pfam" id="PF17390">
    <property type="entry name" value="Bac_rhamnosid_C"/>
    <property type="match status" value="1"/>
</dbReference>
<dbReference type="GO" id="GO:0005975">
    <property type="term" value="P:carbohydrate metabolic process"/>
    <property type="evidence" value="ECO:0007669"/>
    <property type="project" value="InterPro"/>
</dbReference>
<dbReference type="PANTHER" id="PTHR33307">
    <property type="entry name" value="ALPHA-RHAMNOSIDASE (EUROFUNG)"/>
    <property type="match status" value="1"/>
</dbReference>
<dbReference type="Pfam" id="PF05592">
    <property type="entry name" value="Bac_rhamnosid"/>
    <property type="match status" value="1"/>
</dbReference>
<dbReference type="Pfam" id="PF17389">
    <property type="entry name" value="Bac_rhamnosid6H"/>
    <property type="match status" value="1"/>
</dbReference>
<evidence type="ECO:0000259" key="4">
    <source>
        <dbReference type="Pfam" id="PF05592"/>
    </source>
</evidence>
<accession>A0A9X2DVH1</accession>
<keyword evidence="3 8" id="KW-0378">Hydrolase</keyword>
<dbReference type="InterPro" id="IPR016007">
    <property type="entry name" value="Alpha_rhamnosid"/>
</dbReference>
<feature type="domain" description="Bacterial alpha-L-rhamnosidase N-terminal" evidence="5">
    <location>
        <begin position="35"/>
        <end position="202"/>
    </location>
</feature>
<dbReference type="InterPro" id="IPR008928">
    <property type="entry name" value="6-hairpin_glycosidase_sf"/>
</dbReference>
<evidence type="ECO:0000256" key="1">
    <source>
        <dbReference type="ARBA" id="ARBA00001445"/>
    </source>
</evidence>
<gene>
    <name evidence="8" type="ORF">NB037_03760</name>
</gene>
<comment type="caution">
    <text evidence="8">The sequence shown here is derived from an EMBL/GenBank/DDBJ whole genome shotgun (WGS) entry which is preliminary data.</text>
</comment>
<keyword evidence="9" id="KW-1185">Reference proteome</keyword>
<evidence type="ECO:0000259" key="7">
    <source>
        <dbReference type="Pfam" id="PF17390"/>
    </source>
</evidence>
<dbReference type="Pfam" id="PF08531">
    <property type="entry name" value="Bac_rhamnosid_N"/>
    <property type="match status" value="1"/>
</dbReference>
<protein>
    <recommendedName>
        <fullName evidence="2">alpha-L-rhamnosidase</fullName>
        <ecNumber evidence="2">3.2.1.40</ecNumber>
    </recommendedName>
</protein>
<dbReference type="InterPro" id="IPR035398">
    <property type="entry name" value="Bac_rhamnosid_C"/>
</dbReference>
<dbReference type="Gene3D" id="1.50.10.10">
    <property type="match status" value="1"/>
</dbReference>
<name>A0A9X2DVH1_9MICO</name>
<feature type="domain" description="Alpha-L-rhamnosidase six-hairpin glycosidase" evidence="6">
    <location>
        <begin position="316"/>
        <end position="661"/>
    </location>
</feature>
<evidence type="ECO:0000256" key="2">
    <source>
        <dbReference type="ARBA" id="ARBA00012652"/>
    </source>
</evidence>
<dbReference type="Gene3D" id="2.60.120.260">
    <property type="entry name" value="Galactose-binding domain-like"/>
    <property type="match status" value="2"/>
</dbReference>
<dbReference type="Gene3D" id="2.60.420.10">
    <property type="entry name" value="Maltose phosphorylase, domain 3"/>
    <property type="match status" value="1"/>
</dbReference>
<dbReference type="SUPFAM" id="SSF48208">
    <property type="entry name" value="Six-hairpin glycosidases"/>
    <property type="match status" value="1"/>
</dbReference>
<dbReference type="InterPro" id="IPR013737">
    <property type="entry name" value="Bac_rhamnosid_N"/>
</dbReference>